<keyword evidence="1" id="KW-1133">Transmembrane helix</keyword>
<evidence type="ECO:0000313" key="2">
    <source>
        <dbReference type="EMBL" id="HIU45232.1"/>
    </source>
</evidence>
<feature type="transmembrane region" description="Helical" evidence="1">
    <location>
        <begin position="411"/>
        <end position="429"/>
    </location>
</feature>
<accession>A0A9D1S3D9</accession>
<feature type="transmembrane region" description="Helical" evidence="1">
    <location>
        <begin position="132"/>
        <end position="154"/>
    </location>
</feature>
<feature type="transmembrane region" description="Helical" evidence="1">
    <location>
        <begin position="20"/>
        <end position="53"/>
    </location>
</feature>
<reference evidence="2" key="1">
    <citation type="submission" date="2020-10" db="EMBL/GenBank/DDBJ databases">
        <authorList>
            <person name="Gilroy R."/>
        </authorList>
    </citation>
    <scope>NUCLEOTIDE SEQUENCE</scope>
    <source>
        <strain evidence="2">ChiGjej1B1-22543</strain>
    </source>
</reference>
<organism evidence="2 3">
    <name type="scientific">Candidatus Alloenteromonas pullicola</name>
    <dbReference type="NCBI Taxonomy" id="2840784"/>
    <lineage>
        <taxon>Bacteria</taxon>
        <taxon>Bacillati</taxon>
        <taxon>Bacillota</taxon>
        <taxon>Bacillota incertae sedis</taxon>
        <taxon>Candidatus Alloenteromonas</taxon>
    </lineage>
</organism>
<reference evidence="2" key="2">
    <citation type="journal article" date="2021" name="PeerJ">
        <title>Extensive microbial diversity within the chicken gut microbiome revealed by metagenomics and culture.</title>
        <authorList>
            <person name="Gilroy R."/>
            <person name="Ravi A."/>
            <person name="Getino M."/>
            <person name="Pursley I."/>
            <person name="Horton D.L."/>
            <person name="Alikhan N.F."/>
            <person name="Baker D."/>
            <person name="Gharbi K."/>
            <person name="Hall N."/>
            <person name="Watson M."/>
            <person name="Adriaenssens E.M."/>
            <person name="Foster-Nyarko E."/>
            <person name="Jarju S."/>
            <person name="Secka A."/>
            <person name="Antonio M."/>
            <person name="Oren A."/>
            <person name="Chaudhuri R.R."/>
            <person name="La Ragione R."/>
            <person name="Hildebrand F."/>
            <person name="Pallen M.J."/>
        </authorList>
    </citation>
    <scope>NUCLEOTIDE SEQUENCE</scope>
    <source>
        <strain evidence="2">ChiGjej1B1-22543</strain>
    </source>
</reference>
<sequence>MDTKLLRDGPSSKQETVLSFLGIEVVALICFGFAGATGLTLLRAVGVCIALFLYPLAKNRLAIGSITKKDLYFMIPALLLPFFLGFSAFQFAINSGSVLSPLLDGLLVSLGLIGMAALGLFLNTLNAKTRKYALYGVLGGLALVVLITMLYWLYCYGPFYAVIHSGEVYYYDGVVFPIATEGKYLDGFAFVDVDMYFAKTISFALSCSGAGLFALLFKKMDNRDIIVISVCSGIGLLDIVLTPFIRGIILLVLIYLIAFAVAMFMKLRRKDETAAKAVDLAAKIIFFVLIGIVAIGCLLLFIDAYLIGNGEGILCKIPLIGAYFEPGGTMYTLETAISQLMFNSDAAGRRSFDLVSLLFGAKDPIAYDLRMFEFQVLYQNGLLAFLLLLYAAFFGMLKGYRLLSSDEGKEAIPYAYCFIALGVFVYLSFCDSEMPLRHPSDLNGIFSSHSSSLLQWSRGVPCMLLAYCLGAIYRPESYKQMAEEKPVAKNYEYEEVNVNE</sequence>
<feature type="transmembrane region" description="Helical" evidence="1">
    <location>
        <begin position="73"/>
        <end position="93"/>
    </location>
</feature>
<feature type="transmembrane region" description="Helical" evidence="1">
    <location>
        <begin position="277"/>
        <end position="302"/>
    </location>
</feature>
<evidence type="ECO:0000256" key="1">
    <source>
        <dbReference type="SAM" id="Phobius"/>
    </source>
</evidence>
<feature type="transmembrane region" description="Helical" evidence="1">
    <location>
        <begin position="224"/>
        <end position="241"/>
    </location>
</feature>
<keyword evidence="1" id="KW-0812">Transmembrane</keyword>
<feature type="transmembrane region" description="Helical" evidence="1">
    <location>
        <begin position="247"/>
        <end position="265"/>
    </location>
</feature>
<name>A0A9D1S3D9_9FIRM</name>
<gene>
    <name evidence="2" type="ORF">IAC52_02915</name>
</gene>
<comment type="caution">
    <text evidence="2">The sequence shown here is derived from an EMBL/GenBank/DDBJ whole genome shotgun (WGS) entry which is preliminary data.</text>
</comment>
<dbReference type="EMBL" id="DVMV01000018">
    <property type="protein sequence ID" value="HIU45232.1"/>
    <property type="molecule type" value="Genomic_DNA"/>
</dbReference>
<evidence type="ECO:0000313" key="3">
    <source>
        <dbReference type="Proteomes" id="UP000824070"/>
    </source>
</evidence>
<dbReference type="AlphaFoldDB" id="A0A9D1S3D9"/>
<keyword evidence="1" id="KW-0472">Membrane</keyword>
<feature type="transmembrane region" description="Helical" evidence="1">
    <location>
        <begin position="456"/>
        <end position="473"/>
    </location>
</feature>
<dbReference type="Proteomes" id="UP000824070">
    <property type="component" value="Unassembled WGS sequence"/>
</dbReference>
<feature type="transmembrane region" description="Helical" evidence="1">
    <location>
        <begin position="196"/>
        <end position="217"/>
    </location>
</feature>
<proteinExistence type="predicted"/>
<protein>
    <submittedName>
        <fullName evidence="2">Uncharacterized protein</fullName>
    </submittedName>
</protein>
<feature type="transmembrane region" description="Helical" evidence="1">
    <location>
        <begin position="105"/>
        <end position="125"/>
    </location>
</feature>
<feature type="transmembrane region" description="Helical" evidence="1">
    <location>
        <begin position="377"/>
        <end position="399"/>
    </location>
</feature>